<dbReference type="GO" id="GO:0016020">
    <property type="term" value="C:membrane"/>
    <property type="evidence" value="ECO:0007669"/>
    <property type="project" value="UniProtKB-SubCell"/>
</dbReference>
<feature type="transmembrane region" description="Helical" evidence="6">
    <location>
        <begin position="66"/>
        <end position="86"/>
    </location>
</feature>
<evidence type="ECO:0000313" key="8">
    <source>
        <dbReference type="EMBL" id="TNC74655.1"/>
    </source>
</evidence>
<feature type="domain" description="EamA" evidence="7">
    <location>
        <begin position="2"/>
        <end position="136"/>
    </location>
</feature>
<protein>
    <submittedName>
        <fullName evidence="8">DMT family transporter</fullName>
    </submittedName>
</protein>
<feature type="transmembrane region" description="Helical" evidence="6">
    <location>
        <begin position="221"/>
        <end position="240"/>
    </location>
</feature>
<dbReference type="Pfam" id="PF00892">
    <property type="entry name" value="EamA"/>
    <property type="match status" value="2"/>
</dbReference>
<feature type="transmembrane region" description="Helical" evidence="6">
    <location>
        <begin position="273"/>
        <end position="291"/>
    </location>
</feature>
<dbReference type="SUPFAM" id="SSF103481">
    <property type="entry name" value="Multidrug resistance efflux transporter EmrE"/>
    <property type="match status" value="2"/>
</dbReference>
<gene>
    <name evidence="8" type="ORF">FHG71_00510</name>
</gene>
<comment type="similarity">
    <text evidence="2">Belongs to the EamA transporter family.</text>
</comment>
<evidence type="ECO:0000256" key="4">
    <source>
        <dbReference type="ARBA" id="ARBA00022989"/>
    </source>
</evidence>
<proteinExistence type="inferred from homology"/>
<evidence type="ECO:0000256" key="2">
    <source>
        <dbReference type="ARBA" id="ARBA00007362"/>
    </source>
</evidence>
<dbReference type="AlphaFoldDB" id="A0A5C4NL86"/>
<evidence type="ECO:0000313" key="9">
    <source>
        <dbReference type="Proteomes" id="UP000305709"/>
    </source>
</evidence>
<dbReference type="Proteomes" id="UP000305709">
    <property type="component" value="Unassembled WGS sequence"/>
</dbReference>
<accession>A0A5C4NL86</accession>
<evidence type="ECO:0000256" key="5">
    <source>
        <dbReference type="ARBA" id="ARBA00023136"/>
    </source>
</evidence>
<dbReference type="OrthoDB" id="9804865at2"/>
<sequence length="306" mass="30514">MRGILLVCLAAGLWGTVGVATALMTTRSGADPAVFGLIRTALGGLCLLAAARLLRLPRPGLRQVPLGALAVFGLAGAAFQICLFGAFREVGVTVTVAVTVCAPVLIVIAVDAARTRTAPRRAVLLAVTTGMAGVALALPEADRAPAATADLRGMALLVGASGAFAAIALVTRTIAGRVDPLRGAGLGLMASALALAAFLGLRTGGAAVGALAALPLRDLAILLYVGVIATGVAYLAFVLGMHLCSSASAGLAATMVEPGIAAVLAALVLHERLTPPEVGGCALMLLAMLILSRIERRKAGLTPAAP</sequence>
<keyword evidence="4 6" id="KW-1133">Transmembrane helix</keyword>
<dbReference type="InterPro" id="IPR050638">
    <property type="entry name" value="AA-Vitamin_Transporters"/>
</dbReference>
<feature type="transmembrane region" description="Helical" evidence="6">
    <location>
        <begin position="92"/>
        <end position="110"/>
    </location>
</feature>
<feature type="transmembrane region" description="Helical" evidence="6">
    <location>
        <begin position="247"/>
        <end position="267"/>
    </location>
</feature>
<comment type="caution">
    <text evidence="8">The sequence shown here is derived from an EMBL/GenBank/DDBJ whole genome shotgun (WGS) entry which is preliminary data.</text>
</comment>
<feature type="domain" description="EamA" evidence="7">
    <location>
        <begin position="152"/>
        <end position="292"/>
    </location>
</feature>
<feature type="transmembrane region" description="Helical" evidence="6">
    <location>
        <begin position="183"/>
        <end position="201"/>
    </location>
</feature>
<evidence type="ECO:0000256" key="1">
    <source>
        <dbReference type="ARBA" id="ARBA00004141"/>
    </source>
</evidence>
<reference evidence="8 9" key="1">
    <citation type="submission" date="2019-06" db="EMBL/GenBank/DDBJ databases">
        <authorList>
            <person name="Jiang L."/>
        </authorList>
    </citation>
    <scope>NUCLEOTIDE SEQUENCE [LARGE SCALE GENOMIC DNA]</scope>
    <source>
        <strain evidence="8 9">YIM 48858</strain>
    </source>
</reference>
<keyword evidence="9" id="KW-1185">Reference proteome</keyword>
<feature type="transmembrane region" description="Helical" evidence="6">
    <location>
        <begin position="151"/>
        <end position="171"/>
    </location>
</feature>
<dbReference type="InterPro" id="IPR037185">
    <property type="entry name" value="EmrE-like"/>
</dbReference>
<name>A0A5C4NL86_9RHOB</name>
<keyword evidence="3 6" id="KW-0812">Transmembrane</keyword>
<comment type="subcellular location">
    <subcellularLocation>
        <location evidence="1">Membrane</location>
        <topology evidence="1">Multi-pass membrane protein</topology>
    </subcellularLocation>
</comment>
<feature type="transmembrane region" description="Helical" evidence="6">
    <location>
        <begin position="32"/>
        <end position="54"/>
    </location>
</feature>
<dbReference type="EMBL" id="VDFV01000001">
    <property type="protein sequence ID" value="TNC74655.1"/>
    <property type="molecule type" value="Genomic_DNA"/>
</dbReference>
<feature type="transmembrane region" description="Helical" evidence="6">
    <location>
        <begin position="122"/>
        <end position="139"/>
    </location>
</feature>
<keyword evidence="5 6" id="KW-0472">Membrane</keyword>
<organism evidence="8 9">
    <name type="scientific">Rubellimicrobium roseum</name>
    <dbReference type="NCBI Taxonomy" id="687525"/>
    <lineage>
        <taxon>Bacteria</taxon>
        <taxon>Pseudomonadati</taxon>
        <taxon>Pseudomonadota</taxon>
        <taxon>Alphaproteobacteria</taxon>
        <taxon>Rhodobacterales</taxon>
        <taxon>Roseobacteraceae</taxon>
        <taxon>Rubellimicrobium</taxon>
    </lineage>
</organism>
<dbReference type="PANTHER" id="PTHR32322:SF2">
    <property type="entry name" value="EAMA DOMAIN-CONTAINING PROTEIN"/>
    <property type="match status" value="1"/>
</dbReference>
<dbReference type="RefSeq" id="WP_139079649.1">
    <property type="nucleotide sequence ID" value="NZ_VDFV01000001.1"/>
</dbReference>
<dbReference type="InterPro" id="IPR000620">
    <property type="entry name" value="EamA_dom"/>
</dbReference>
<evidence type="ECO:0000256" key="3">
    <source>
        <dbReference type="ARBA" id="ARBA00022692"/>
    </source>
</evidence>
<evidence type="ECO:0000256" key="6">
    <source>
        <dbReference type="SAM" id="Phobius"/>
    </source>
</evidence>
<evidence type="ECO:0000259" key="7">
    <source>
        <dbReference type="Pfam" id="PF00892"/>
    </source>
</evidence>
<dbReference type="PANTHER" id="PTHR32322">
    <property type="entry name" value="INNER MEMBRANE TRANSPORTER"/>
    <property type="match status" value="1"/>
</dbReference>